<comment type="caution">
    <text evidence="1">The sequence shown here is derived from an EMBL/GenBank/DDBJ whole genome shotgun (WGS) entry which is preliminary data.</text>
</comment>
<organism evidence="1 2">
    <name type="scientific">Argiope bruennichi</name>
    <name type="common">Wasp spider</name>
    <name type="synonym">Aranea bruennichi</name>
    <dbReference type="NCBI Taxonomy" id="94029"/>
    <lineage>
        <taxon>Eukaryota</taxon>
        <taxon>Metazoa</taxon>
        <taxon>Ecdysozoa</taxon>
        <taxon>Arthropoda</taxon>
        <taxon>Chelicerata</taxon>
        <taxon>Arachnida</taxon>
        <taxon>Araneae</taxon>
        <taxon>Araneomorphae</taxon>
        <taxon>Entelegynae</taxon>
        <taxon>Araneoidea</taxon>
        <taxon>Araneidae</taxon>
        <taxon>Argiope</taxon>
    </lineage>
</organism>
<protein>
    <submittedName>
        <fullName evidence="1">Uncharacterized protein</fullName>
    </submittedName>
</protein>
<evidence type="ECO:0000313" key="2">
    <source>
        <dbReference type="Proteomes" id="UP000807504"/>
    </source>
</evidence>
<sequence>MREPSACSRPPQENVSRQVTNHLVLKQDKKCFQVMCHCPVCRVTASVSDRFLPPIWIMGTFSQWYIQVLKPTAYINAFF</sequence>
<reference evidence="1" key="1">
    <citation type="journal article" date="2020" name="bioRxiv">
        <title>Chromosome-level reference genome of the European wasp spider Argiope bruennichi: a resource for studies on range expansion and evolutionary adaptation.</title>
        <authorList>
            <person name="Sheffer M.M."/>
            <person name="Hoppe A."/>
            <person name="Krehenwinkel H."/>
            <person name="Uhl G."/>
            <person name="Kuss A.W."/>
            <person name="Jensen L."/>
            <person name="Jensen C."/>
            <person name="Gillespie R.G."/>
            <person name="Hoff K.J."/>
            <person name="Prost S."/>
        </authorList>
    </citation>
    <scope>NUCLEOTIDE SEQUENCE</scope>
</reference>
<keyword evidence="2" id="KW-1185">Reference proteome</keyword>
<accession>A0A8T0FS92</accession>
<name>A0A8T0FS92_ARGBR</name>
<reference evidence="1" key="2">
    <citation type="submission" date="2020-06" db="EMBL/GenBank/DDBJ databases">
        <authorList>
            <person name="Sheffer M."/>
        </authorList>
    </citation>
    <scope>NUCLEOTIDE SEQUENCE</scope>
</reference>
<proteinExistence type="predicted"/>
<dbReference type="Proteomes" id="UP000807504">
    <property type="component" value="Unassembled WGS sequence"/>
</dbReference>
<evidence type="ECO:0000313" key="1">
    <source>
        <dbReference type="EMBL" id="KAF8793048.1"/>
    </source>
</evidence>
<dbReference type="EMBL" id="JABXBU010000003">
    <property type="protein sequence ID" value="KAF8793048.1"/>
    <property type="molecule type" value="Genomic_DNA"/>
</dbReference>
<gene>
    <name evidence="1" type="ORF">HNY73_004577</name>
</gene>
<dbReference type="AlphaFoldDB" id="A0A8T0FS92"/>